<keyword evidence="2" id="KW-1185">Reference proteome</keyword>
<evidence type="ECO:0000313" key="1">
    <source>
        <dbReference type="EMBL" id="KAJ4722659.1"/>
    </source>
</evidence>
<sequence length="356" mass="39710">MALLEMYGRFKPHLLMVIAQIAATFLYFITEASFNHGMNPHVYITYRHIVAGIVLFPLAYFLERKKRPKLTLALLVEIFIVSLFAIGLSLNMYFASMTYTSTTFVAAVINTTSAVTFVIAIVLRIEVVEFGNARSTAKVLGTVLSLAGGMIMTLYKGPTMRNPCHPLIHIHRNNSIHEQWLKGAVLSVACCISLSIGYILQSMTLKGYPARLSLATWMCFFGAAQSALFTVVVEHKQASWRIGFNIDLWSTVYGGIMISGLYIFIQLWCTEKRGPVFVTVFSPVSTILVAVLAYFVFGEKLYLGSIIGAVIVIVGLYMLLWGKEGDPKFHVKAAGEQSYQTYDRAKRPQPTENHFS</sequence>
<reference evidence="1 2" key="1">
    <citation type="journal article" date="2023" name="Science">
        <title>Complex scaffold remodeling in plant triterpene biosynthesis.</title>
        <authorList>
            <person name="De La Pena R."/>
            <person name="Hodgson H."/>
            <person name="Liu J.C."/>
            <person name="Stephenson M.J."/>
            <person name="Martin A.C."/>
            <person name="Owen C."/>
            <person name="Harkess A."/>
            <person name="Leebens-Mack J."/>
            <person name="Jimenez L.E."/>
            <person name="Osbourn A."/>
            <person name="Sattely E.S."/>
        </authorList>
    </citation>
    <scope>NUCLEOTIDE SEQUENCE [LARGE SCALE GENOMIC DNA]</scope>
    <source>
        <strain evidence="2">cv. JPN11</strain>
        <tissue evidence="1">Leaf</tissue>
    </source>
</reference>
<protein>
    <submittedName>
        <fullName evidence="1">WAT1-related protein</fullName>
    </submittedName>
</protein>
<organism evidence="1 2">
    <name type="scientific">Melia azedarach</name>
    <name type="common">Chinaberry tree</name>
    <dbReference type="NCBI Taxonomy" id="155640"/>
    <lineage>
        <taxon>Eukaryota</taxon>
        <taxon>Viridiplantae</taxon>
        <taxon>Streptophyta</taxon>
        <taxon>Embryophyta</taxon>
        <taxon>Tracheophyta</taxon>
        <taxon>Spermatophyta</taxon>
        <taxon>Magnoliopsida</taxon>
        <taxon>eudicotyledons</taxon>
        <taxon>Gunneridae</taxon>
        <taxon>Pentapetalae</taxon>
        <taxon>rosids</taxon>
        <taxon>malvids</taxon>
        <taxon>Sapindales</taxon>
        <taxon>Meliaceae</taxon>
        <taxon>Melia</taxon>
    </lineage>
</organism>
<dbReference type="EMBL" id="CM051396">
    <property type="protein sequence ID" value="KAJ4722659.1"/>
    <property type="molecule type" value="Genomic_DNA"/>
</dbReference>
<accession>A0ACC1YHP0</accession>
<dbReference type="Proteomes" id="UP001164539">
    <property type="component" value="Chromosome 3"/>
</dbReference>
<evidence type="ECO:0000313" key="2">
    <source>
        <dbReference type="Proteomes" id="UP001164539"/>
    </source>
</evidence>
<proteinExistence type="predicted"/>
<name>A0ACC1YHP0_MELAZ</name>
<gene>
    <name evidence="1" type="ORF">OWV82_006121</name>
</gene>
<comment type="caution">
    <text evidence="1">The sequence shown here is derived from an EMBL/GenBank/DDBJ whole genome shotgun (WGS) entry which is preliminary data.</text>
</comment>